<gene>
    <name evidence="1" type="ORF">SUGI_1222760</name>
</gene>
<proteinExistence type="predicted"/>
<protein>
    <submittedName>
        <fullName evidence="1">Uncharacterized protein</fullName>
    </submittedName>
</protein>
<keyword evidence="2" id="KW-1185">Reference proteome</keyword>
<evidence type="ECO:0000313" key="1">
    <source>
        <dbReference type="EMBL" id="GLJ56404.1"/>
    </source>
</evidence>
<evidence type="ECO:0000313" key="2">
    <source>
        <dbReference type="Proteomes" id="UP001234787"/>
    </source>
</evidence>
<sequence length="100" mass="11166">MIGHKRWGSSRRYEVGWEGRFGNSDRTVHFLHLFLRRAPGGLDGSISPSIGRNRLSNVIQGVKLEEISYGWMSECGRSFLISRSTVWRGTILGGAAGGWE</sequence>
<dbReference type="AlphaFoldDB" id="A0AAD3NMS2"/>
<organism evidence="1 2">
    <name type="scientific">Cryptomeria japonica</name>
    <name type="common">Japanese cedar</name>
    <name type="synonym">Cupressus japonica</name>
    <dbReference type="NCBI Taxonomy" id="3369"/>
    <lineage>
        <taxon>Eukaryota</taxon>
        <taxon>Viridiplantae</taxon>
        <taxon>Streptophyta</taxon>
        <taxon>Embryophyta</taxon>
        <taxon>Tracheophyta</taxon>
        <taxon>Spermatophyta</taxon>
        <taxon>Pinopsida</taxon>
        <taxon>Pinidae</taxon>
        <taxon>Conifers II</taxon>
        <taxon>Cupressales</taxon>
        <taxon>Cupressaceae</taxon>
        <taxon>Cryptomeria</taxon>
    </lineage>
</organism>
<dbReference type="EMBL" id="BSEH01000022">
    <property type="protein sequence ID" value="GLJ56404.1"/>
    <property type="molecule type" value="Genomic_DNA"/>
</dbReference>
<comment type="caution">
    <text evidence="1">The sequence shown here is derived from an EMBL/GenBank/DDBJ whole genome shotgun (WGS) entry which is preliminary data.</text>
</comment>
<accession>A0AAD3NMS2</accession>
<name>A0AAD3NMS2_CRYJA</name>
<dbReference type="Proteomes" id="UP001234787">
    <property type="component" value="Unassembled WGS sequence"/>
</dbReference>
<reference evidence="1" key="1">
    <citation type="submission" date="2022-12" db="EMBL/GenBank/DDBJ databases">
        <title>Chromosome-Level Genome Assembly of Japanese Cedar (Cryptomeriajaponica D. Don).</title>
        <authorList>
            <person name="Fujino T."/>
            <person name="Yamaguchi K."/>
            <person name="Yokoyama T."/>
            <person name="Hamanaka T."/>
            <person name="Harazono Y."/>
            <person name="Kamada H."/>
            <person name="Kobayashi W."/>
            <person name="Ujino-Ihara T."/>
            <person name="Uchiyama K."/>
            <person name="Matsumoto A."/>
            <person name="Izuno A."/>
            <person name="Tsumura Y."/>
            <person name="Toyoda A."/>
            <person name="Shigenobu S."/>
            <person name="Moriguchi Y."/>
            <person name="Ueno S."/>
            <person name="Kasahara M."/>
        </authorList>
    </citation>
    <scope>NUCLEOTIDE SEQUENCE</scope>
</reference>